<gene>
    <name evidence="1" type="ORF">CSF007_3030</name>
</gene>
<accession>A0A0A8VA02</accession>
<sequence>MGFYTVIVYLNANLPRLPISDKFPVAASGQLRVINQPST</sequence>
<organism evidence="1">
    <name type="scientific">Yersinia ruckeri</name>
    <dbReference type="NCBI Taxonomy" id="29486"/>
    <lineage>
        <taxon>Bacteria</taxon>
        <taxon>Pseudomonadati</taxon>
        <taxon>Pseudomonadota</taxon>
        <taxon>Gammaproteobacteria</taxon>
        <taxon>Enterobacterales</taxon>
        <taxon>Yersiniaceae</taxon>
        <taxon>Yersinia</taxon>
    </lineage>
</organism>
<proteinExistence type="predicted"/>
<name>A0A0A8VA02_YERRU</name>
<evidence type="ECO:0000313" key="1">
    <source>
        <dbReference type="EMBL" id="CEK26385.1"/>
    </source>
</evidence>
<reference evidence="1" key="1">
    <citation type="journal article" date="2015" name="Genome Announc.">
        <title>Complete Genome Sequence of Yersinia ruckeri Strain CSF007-82, Etiologic Agent of Red Mouth Disease in Salmonid Fish.</title>
        <authorList>
            <person name="Nelson M.C."/>
            <person name="LaPatra S.E."/>
            <person name="Welch T.J."/>
            <person name="Graf J."/>
        </authorList>
    </citation>
    <scope>NUCLEOTIDE SEQUENCE</scope>
    <source>
        <strain evidence="1">CSF007-82</strain>
    </source>
</reference>
<dbReference type="AlphaFoldDB" id="A0A0A8VA02"/>
<protein>
    <submittedName>
        <fullName evidence="1">Uncharacterized protein</fullName>
    </submittedName>
</protein>
<dbReference type="EMBL" id="LN681231">
    <property type="protein sequence ID" value="CEK26385.1"/>
    <property type="molecule type" value="Genomic_DNA"/>
</dbReference>